<evidence type="ECO:0000313" key="3">
    <source>
        <dbReference type="Proteomes" id="UP000509667"/>
    </source>
</evidence>
<feature type="region of interest" description="Disordered" evidence="1">
    <location>
        <begin position="171"/>
        <end position="193"/>
    </location>
</feature>
<keyword evidence="3" id="KW-1185">Reference proteome</keyword>
<accession>A0A7D5SYR5</accession>
<proteinExistence type="predicted"/>
<name>A0A7D5SYR5_9EURY</name>
<sequence length="218" mass="22186">MERDPNRADESGAGTPGEVAVTRRSVLAKGAATLGAGAVAAGGFVGASGVATAQITEAGAIPRPSKWGDDTNFAGFMVHVGGSLSPERERVAADCELVGSDTWPPDEMLAYDAQLINRKDDSTEQAETTLYIGETADVTAGKLYIVNRFDRCDGDFLGVSLEQIGLSEVNVDGEGPNAATTEPGDGGSGAFGPGFGPLATAVGLLGGGALLRRRDDGN</sequence>
<dbReference type="AlphaFoldDB" id="A0A7D5SYR5"/>
<dbReference type="RefSeq" id="WP_179910465.1">
    <property type="nucleotide sequence ID" value="NZ_CP058910.1"/>
</dbReference>
<reference evidence="2 3" key="1">
    <citation type="submission" date="2020-07" db="EMBL/GenBank/DDBJ databases">
        <title>Halosimplex pelagicum sp. nov. and Halosimplex rubrum sp. nov., isolated from salted brown alga Laminaria, and emended description of the genus Halosimplex.</title>
        <authorList>
            <person name="Cui H."/>
        </authorList>
    </citation>
    <scope>NUCLEOTIDE SEQUENCE [LARGE SCALE GENOMIC DNA]</scope>
    <source>
        <strain evidence="2 3">R27</strain>
    </source>
</reference>
<dbReference type="GeneID" id="56077008"/>
<dbReference type="OrthoDB" id="240752at2157"/>
<evidence type="ECO:0008006" key="4">
    <source>
        <dbReference type="Google" id="ProtNLM"/>
    </source>
</evidence>
<dbReference type="PROSITE" id="PS51318">
    <property type="entry name" value="TAT"/>
    <property type="match status" value="1"/>
</dbReference>
<evidence type="ECO:0000256" key="1">
    <source>
        <dbReference type="SAM" id="MobiDB-lite"/>
    </source>
</evidence>
<dbReference type="Proteomes" id="UP000509667">
    <property type="component" value="Chromosome"/>
</dbReference>
<gene>
    <name evidence="2" type="ORF">HZS55_04055</name>
</gene>
<organism evidence="2 3">
    <name type="scientific">Halosimplex rubrum</name>
    <dbReference type="NCBI Taxonomy" id="869889"/>
    <lineage>
        <taxon>Archaea</taxon>
        <taxon>Methanobacteriati</taxon>
        <taxon>Methanobacteriota</taxon>
        <taxon>Stenosarchaea group</taxon>
        <taxon>Halobacteria</taxon>
        <taxon>Halobacteriales</taxon>
        <taxon>Haloarculaceae</taxon>
        <taxon>Halosimplex</taxon>
    </lineage>
</organism>
<protein>
    <recommendedName>
        <fullName evidence="4">PGF-CTERM sorting domain-containing protein</fullName>
    </recommendedName>
</protein>
<dbReference type="EMBL" id="CP058910">
    <property type="protein sequence ID" value="QLH76528.1"/>
    <property type="molecule type" value="Genomic_DNA"/>
</dbReference>
<dbReference type="KEGG" id="hrr:HZS55_04055"/>
<dbReference type="InterPro" id="IPR006311">
    <property type="entry name" value="TAT_signal"/>
</dbReference>
<evidence type="ECO:0000313" key="2">
    <source>
        <dbReference type="EMBL" id="QLH76528.1"/>
    </source>
</evidence>
<feature type="compositionally biased region" description="Gly residues" evidence="1">
    <location>
        <begin position="184"/>
        <end position="193"/>
    </location>
</feature>